<protein>
    <submittedName>
        <fullName evidence="2">Uncharacterized protein</fullName>
    </submittedName>
</protein>
<evidence type="ECO:0000256" key="1">
    <source>
        <dbReference type="SAM" id="MobiDB-lite"/>
    </source>
</evidence>
<accession>A0AAD8BLU6</accession>
<keyword evidence="3" id="KW-1185">Reference proteome</keyword>
<evidence type="ECO:0000313" key="2">
    <source>
        <dbReference type="EMBL" id="KAK0055935.1"/>
    </source>
</evidence>
<feature type="compositionally biased region" description="Polar residues" evidence="1">
    <location>
        <begin position="14"/>
        <end position="46"/>
    </location>
</feature>
<reference evidence="2" key="1">
    <citation type="journal article" date="2023" name="PLoS Negl. Trop. Dis.">
        <title>A genome sequence for Biomphalaria pfeifferi, the major vector snail for the human-infecting parasite Schistosoma mansoni.</title>
        <authorList>
            <person name="Bu L."/>
            <person name="Lu L."/>
            <person name="Laidemitt M.R."/>
            <person name="Zhang S.M."/>
            <person name="Mutuku M."/>
            <person name="Mkoji G."/>
            <person name="Steinauer M."/>
            <person name="Loker E.S."/>
        </authorList>
    </citation>
    <scope>NUCLEOTIDE SEQUENCE</scope>
    <source>
        <strain evidence="2">KasaAsao</strain>
    </source>
</reference>
<gene>
    <name evidence="2" type="ORF">Bpfe_014604</name>
</gene>
<sequence>MATQIPTEPEPATSAGSSNGQFQENSLMPSSNGLDTPGTCSPSTTPKKQRHWDLS</sequence>
<comment type="caution">
    <text evidence="2">The sequence shown here is derived from an EMBL/GenBank/DDBJ whole genome shotgun (WGS) entry which is preliminary data.</text>
</comment>
<dbReference type="AlphaFoldDB" id="A0AAD8BLU6"/>
<dbReference type="EMBL" id="JASAOG010000065">
    <property type="protein sequence ID" value="KAK0055935.1"/>
    <property type="molecule type" value="Genomic_DNA"/>
</dbReference>
<proteinExistence type="predicted"/>
<reference evidence="2" key="2">
    <citation type="submission" date="2023-04" db="EMBL/GenBank/DDBJ databases">
        <authorList>
            <person name="Bu L."/>
            <person name="Lu L."/>
            <person name="Laidemitt M.R."/>
            <person name="Zhang S.M."/>
            <person name="Mutuku M."/>
            <person name="Mkoji G."/>
            <person name="Steinauer M."/>
            <person name="Loker E.S."/>
        </authorList>
    </citation>
    <scope>NUCLEOTIDE SEQUENCE</scope>
    <source>
        <strain evidence="2">KasaAsao</strain>
        <tissue evidence="2">Whole Snail</tissue>
    </source>
</reference>
<feature type="region of interest" description="Disordered" evidence="1">
    <location>
        <begin position="1"/>
        <end position="55"/>
    </location>
</feature>
<dbReference type="Proteomes" id="UP001233172">
    <property type="component" value="Unassembled WGS sequence"/>
</dbReference>
<organism evidence="2 3">
    <name type="scientific">Biomphalaria pfeifferi</name>
    <name type="common">Bloodfluke planorb</name>
    <name type="synonym">Freshwater snail</name>
    <dbReference type="NCBI Taxonomy" id="112525"/>
    <lineage>
        <taxon>Eukaryota</taxon>
        <taxon>Metazoa</taxon>
        <taxon>Spiralia</taxon>
        <taxon>Lophotrochozoa</taxon>
        <taxon>Mollusca</taxon>
        <taxon>Gastropoda</taxon>
        <taxon>Heterobranchia</taxon>
        <taxon>Euthyneura</taxon>
        <taxon>Panpulmonata</taxon>
        <taxon>Hygrophila</taxon>
        <taxon>Lymnaeoidea</taxon>
        <taxon>Planorbidae</taxon>
        <taxon>Biomphalaria</taxon>
    </lineage>
</organism>
<evidence type="ECO:0000313" key="3">
    <source>
        <dbReference type="Proteomes" id="UP001233172"/>
    </source>
</evidence>
<feature type="non-terminal residue" evidence="2">
    <location>
        <position position="55"/>
    </location>
</feature>
<name>A0AAD8BLU6_BIOPF</name>